<evidence type="ECO:0000256" key="2">
    <source>
        <dbReference type="ARBA" id="ARBA00004496"/>
    </source>
</evidence>
<keyword evidence="15" id="KW-1185">Reference proteome</keyword>
<evidence type="ECO:0000313" key="15">
    <source>
        <dbReference type="Proteomes" id="UP001174909"/>
    </source>
</evidence>
<evidence type="ECO:0000256" key="7">
    <source>
        <dbReference type="ARBA" id="ARBA00022679"/>
    </source>
</evidence>
<dbReference type="GO" id="GO:0043998">
    <property type="term" value="F:histone H2A acetyltransferase activity"/>
    <property type="evidence" value="ECO:0007669"/>
    <property type="project" value="InterPro"/>
</dbReference>
<feature type="region of interest" description="Disordered" evidence="12">
    <location>
        <begin position="221"/>
        <end position="240"/>
    </location>
</feature>
<dbReference type="Proteomes" id="UP001174909">
    <property type="component" value="Unassembled WGS sequence"/>
</dbReference>
<evidence type="ECO:0000256" key="12">
    <source>
        <dbReference type="SAM" id="MobiDB-lite"/>
    </source>
</evidence>
<comment type="similarity">
    <text evidence="3">Belongs to the acetyltransferase family. NAA40 subfamily.</text>
</comment>
<evidence type="ECO:0000313" key="14">
    <source>
        <dbReference type="EMBL" id="CAI8012708.1"/>
    </source>
</evidence>
<comment type="caution">
    <text evidence="14">The sequence shown here is derived from an EMBL/GenBank/DDBJ whole genome shotgun (WGS) entry which is preliminary data.</text>
</comment>
<evidence type="ECO:0000256" key="8">
    <source>
        <dbReference type="ARBA" id="ARBA00023242"/>
    </source>
</evidence>
<dbReference type="SUPFAM" id="SSF55729">
    <property type="entry name" value="Acyl-CoA N-acyltransferases (Nat)"/>
    <property type="match status" value="1"/>
</dbReference>
<dbReference type="CDD" id="cd04301">
    <property type="entry name" value="NAT_SF"/>
    <property type="match status" value="1"/>
</dbReference>
<evidence type="ECO:0000256" key="3">
    <source>
        <dbReference type="ARBA" id="ARBA00008870"/>
    </source>
</evidence>
<dbReference type="AlphaFoldDB" id="A0AA35RL46"/>
<keyword evidence="6" id="KW-0963">Cytoplasm</keyword>
<dbReference type="GO" id="GO:0005634">
    <property type="term" value="C:nucleus"/>
    <property type="evidence" value="ECO:0007669"/>
    <property type="project" value="UniProtKB-SubCell"/>
</dbReference>
<protein>
    <recommendedName>
        <fullName evidence="5">N-alpha-acetyltransferase 40</fullName>
        <ecNumber evidence="4">2.3.1.257</ecNumber>
    </recommendedName>
</protein>
<keyword evidence="7" id="KW-0808">Transferase</keyword>
<dbReference type="EMBL" id="CASHTH010001211">
    <property type="protein sequence ID" value="CAI8012708.1"/>
    <property type="molecule type" value="Genomic_DNA"/>
</dbReference>
<dbReference type="Pfam" id="PF00583">
    <property type="entry name" value="Acetyltransf_1"/>
    <property type="match status" value="1"/>
</dbReference>
<dbReference type="Gene3D" id="3.40.630.30">
    <property type="match status" value="1"/>
</dbReference>
<accession>A0AA35RL46</accession>
<comment type="catalytic activity">
    <reaction evidence="11">
        <text>N-terminal L-seryl-[histone H4] + acetyl-CoA = N-terminal N(alpha)-acetyl-L-seryl-[histone H4] + CoA + H(+)</text>
        <dbReference type="Rhea" id="RHEA:50596"/>
        <dbReference type="Rhea" id="RHEA-COMP:12740"/>
        <dbReference type="Rhea" id="RHEA-COMP:12743"/>
        <dbReference type="ChEBI" id="CHEBI:15378"/>
        <dbReference type="ChEBI" id="CHEBI:57287"/>
        <dbReference type="ChEBI" id="CHEBI:57288"/>
        <dbReference type="ChEBI" id="CHEBI:64738"/>
        <dbReference type="ChEBI" id="CHEBI:83690"/>
        <dbReference type="EC" id="2.3.1.257"/>
    </reaction>
</comment>
<dbReference type="GO" id="GO:1990189">
    <property type="term" value="F:protein N-terminal-serine acetyltransferase activity"/>
    <property type="evidence" value="ECO:0007669"/>
    <property type="project" value="UniProtKB-EC"/>
</dbReference>
<evidence type="ECO:0000256" key="4">
    <source>
        <dbReference type="ARBA" id="ARBA00012950"/>
    </source>
</evidence>
<reference evidence="14" key="1">
    <citation type="submission" date="2023-03" db="EMBL/GenBank/DDBJ databases">
        <authorList>
            <person name="Steffen K."/>
            <person name="Cardenas P."/>
        </authorList>
    </citation>
    <scope>NUCLEOTIDE SEQUENCE</scope>
</reference>
<dbReference type="InterPro" id="IPR016181">
    <property type="entry name" value="Acyl_CoA_acyltransferase"/>
</dbReference>
<dbReference type="InterPro" id="IPR039949">
    <property type="entry name" value="NAA40"/>
</dbReference>
<dbReference type="PROSITE" id="PS51186">
    <property type="entry name" value="GNAT"/>
    <property type="match status" value="1"/>
</dbReference>
<comment type="subcellular location">
    <subcellularLocation>
        <location evidence="2">Cytoplasm</location>
    </subcellularLocation>
    <subcellularLocation>
        <location evidence="1">Nucleus</location>
    </subcellularLocation>
</comment>
<evidence type="ECO:0000256" key="10">
    <source>
        <dbReference type="ARBA" id="ARBA00047821"/>
    </source>
</evidence>
<keyword evidence="8" id="KW-0539">Nucleus</keyword>
<evidence type="ECO:0000256" key="1">
    <source>
        <dbReference type="ARBA" id="ARBA00004123"/>
    </source>
</evidence>
<evidence type="ECO:0000256" key="5">
    <source>
        <dbReference type="ARBA" id="ARBA00015043"/>
    </source>
</evidence>
<evidence type="ECO:0000259" key="13">
    <source>
        <dbReference type="PROSITE" id="PS51186"/>
    </source>
</evidence>
<feature type="domain" description="N-acetyltransferase" evidence="13">
    <location>
        <begin position="54"/>
        <end position="212"/>
    </location>
</feature>
<proteinExistence type="inferred from homology"/>
<keyword evidence="9" id="KW-0012">Acyltransferase</keyword>
<comment type="catalytic activity">
    <reaction evidence="10">
        <text>N-terminal L-seryl-[histone H2A] + acetyl-CoA = N-terminal N(alpha)-acetyl-L-seryl-[histone H2A] + CoA + H(+)</text>
        <dbReference type="Rhea" id="RHEA:50600"/>
        <dbReference type="Rhea" id="RHEA-COMP:12742"/>
        <dbReference type="Rhea" id="RHEA-COMP:12744"/>
        <dbReference type="ChEBI" id="CHEBI:15378"/>
        <dbReference type="ChEBI" id="CHEBI:57287"/>
        <dbReference type="ChEBI" id="CHEBI:57288"/>
        <dbReference type="ChEBI" id="CHEBI:64738"/>
        <dbReference type="ChEBI" id="CHEBI:83690"/>
        <dbReference type="EC" id="2.3.1.257"/>
    </reaction>
</comment>
<evidence type="ECO:0000256" key="9">
    <source>
        <dbReference type="ARBA" id="ARBA00023315"/>
    </source>
</evidence>
<dbReference type="PANTHER" id="PTHR20531:SF1">
    <property type="entry name" value="N-ALPHA-ACETYLTRANSFERASE 40"/>
    <property type="match status" value="1"/>
</dbReference>
<gene>
    <name evidence="14" type="ORF">GBAR_LOCUS8135</name>
</gene>
<evidence type="ECO:0000256" key="11">
    <source>
        <dbReference type="ARBA" id="ARBA00049524"/>
    </source>
</evidence>
<dbReference type="GO" id="GO:0005737">
    <property type="term" value="C:cytoplasm"/>
    <property type="evidence" value="ECO:0007669"/>
    <property type="project" value="UniProtKB-SubCell"/>
</dbReference>
<name>A0AA35RL46_GEOBA</name>
<dbReference type="PANTHER" id="PTHR20531">
    <property type="entry name" value="N-ALPHA-ACETYLTRANSFERASE 40"/>
    <property type="match status" value="1"/>
</dbReference>
<organism evidence="14 15">
    <name type="scientific">Geodia barretti</name>
    <name type="common">Barrett's horny sponge</name>
    <dbReference type="NCBI Taxonomy" id="519541"/>
    <lineage>
        <taxon>Eukaryota</taxon>
        <taxon>Metazoa</taxon>
        <taxon>Porifera</taxon>
        <taxon>Demospongiae</taxon>
        <taxon>Heteroscleromorpha</taxon>
        <taxon>Tetractinellida</taxon>
        <taxon>Astrophorina</taxon>
        <taxon>Geodiidae</taxon>
        <taxon>Geodia</taxon>
    </lineage>
</organism>
<dbReference type="InterPro" id="IPR000182">
    <property type="entry name" value="GNAT_dom"/>
</dbReference>
<dbReference type="EC" id="2.3.1.257" evidence="4"/>
<dbReference type="GO" id="GO:0010485">
    <property type="term" value="F:histone H4 acetyltransferase activity"/>
    <property type="evidence" value="ECO:0007669"/>
    <property type="project" value="InterPro"/>
</dbReference>
<sequence>MLNQINLSHCQEQAEVVAAMAKVKAAYEMGDHMASLQAFRRYTRNGLDAAISFHPVHQVPEEERKWAFELMKTCVKEYYVRGGWGWNDRDKWQELTDETSCFLLARDAVSGSLLGFVSFRFDLDEGVEVLYCYEIHLSAEVRNKGLGKFLMQILELIAHRTHMRKVMLTVFKENTLSSRFFREKMKYCEDETSPLYCDPLHAEEYTYSIFSKTLTRPAAKTSASTTPAAVPTSSSSSFST</sequence>
<evidence type="ECO:0000256" key="6">
    <source>
        <dbReference type="ARBA" id="ARBA00022490"/>
    </source>
</evidence>